<proteinExistence type="predicted"/>
<dbReference type="AlphaFoldDB" id="A0A9P1PBU1"/>
<feature type="transmembrane region" description="Helical" evidence="7">
    <location>
        <begin position="52"/>
        <end position="70"/>
    </location>
</feature>
<dbReference type="InterPro" id="IPR011701">
    <property type="entry name" value="MFS"/>
</dbReference>
<feature type="transmembrane region" description="Helical" evidence="7">
    <location>
        <begin position="381"/>
        <end position="401"/>
    </location>
</feature>
<feature type="transmembrane region" description="Helical" evidence="7">
    <location>
        <begin position="264"/>
        <end position="283"/>
    </location>
</feature>
<dbReference type="InterPro" id="IPR036259">
    <property type="entry name" value="MFS_trans_sf"/>
</dbReference>
<evidence type="ECO:0000313" key="10">
    <source>
        <dbReference type="Proteomes" id="UP000049685"/>
    </source>
</evidence>
<dbReference type="PROSITE" id="PS50850">
    <property type="entry name" value="MFS"/>
    <property type="match status" value="1"/>
</dbReference>
<dbReference type="PANTHER" id="PTHR23517:SF2">
    <property type="entry name" value="MULTIDRUG RESISTANCE PROTEIN MDTH"/>
    <property type="match status" value="1"/>
</dbReference>
<dbReference type="Gene3D" id="1.20.1250.20">
    <property type="entry name" value="MFS general substrate transporter like domains"/>
    <property type="match status" value="1"/>
</dbReference>
<protein>
    <submittedName>
        <fullName evidence="9">Major facilitator superfamily permease</fullName>
    </submittedName>
</protein>
<gene>
    <name evidence="9" type="primary">ymfD</name>
    <name evidence="9" type="ORF">UMC4404_16761</name>
</gene>
<feature type="transmembrane region" description="Helical" evidence="7">
    <location>
        <begin position="17"/>
        <end position="40"/>
    </location>
</feature>
<dbReference type="GO" id="GO:0005886">
    <property type="term" value="C:plasma membrane"/>
    <property type="evidence" value="ECO:0007669"/>
    <property type="project" value="UniProtKB-SubCell"/>
</dbReference>
<dbReference type="PANTHER" id="PTHR23517">
    <property type="entry name" value="RESISTANCE PROTEIN MDTM, PUTATIVE-RELATED-RELATED"/>
    <property type="match status" value="1"/>
</dbReference>
<dbReference type="InterPro" id="IPR020846">
    <property type="entry name" value="MFS_dom"/>
</dbReference>
<evidence type="ECO:0000256" key="1">
    <source>
        <dbReference type="ARBA" id="ARBA00004651"/>
    </source>
</evidence>
<evidence type="ECO:0000259" key="8">
    <source>
        <dbReference type="PROSITE" id="PS50850"/>
    </source>
</evidence>
<feature type="transmembrane region" description="Helical" evidence="7">
    <location>
        <begin position="82"/>
        <end position="100"/>
    </location>
</feature>
<organism evidence="9 10">
    <name type="scientific">Paraclostridium sordellii</name>
    <name type="common">Clostridium sordellii</name>
    <dbReference type="NCBI Taxonomy" id="1505"/>
    <lineage>
        <taxon>Bacteria</taxon>
        <taxon>Bacillati</taxon>
        <taxon>Bacillota</taxon>
        <taxon>Clostridia</taxon>
        <taxon>Peptostreptococcales</taxon>
        <taxon>Peptostreptococcaceae</taxon>
        <taxon>Paraclostridium</taxon>
    </lineage>
</organism>
<name>A0A9P1PBU1_PARSO</name>
<feature type="transmembrane region" description="Helical" evidence="7">
    <location>
        <begin position="355"/>
        <end position="375"/>
    </location>
</feature>
<accession>A0A9P1PBU1</accession>
<dbReference type="SUPFAM" id="SSF103473">
    <property type="entry name" value="MFS general substrate transporter"/>
    <property type="match status" value="1"/>
</dbReference>
<keyword evidence="6 7" id="KW-0472">Membrane</keyword>
<feature type="domain" description="Major facilitator superfamily (MFS) profile" evidence="8">
    <location>
        <begin position="16"/>
        <end position="406"/>
    </location>
</feature>
<dbReference type="Pfam" id="PF07690">
    <property type="entry name" value="MFS_1"/>
    <property type="match status" value="1"/>
</dbReference>
<dbReference type="Proteomes" id="UP000049685">
    <property type="component" value="Unassembled WGS sequence"/>
</dbReference>
<evidence type="ECO:0000256" key="2">
    <source>
        <dbReference type="ARBA" id="ARBA00022448"/>
    </source>
</evidence>
<evidence type="ECO:0000256" key="7">
    <source>
        <dbReference type="SAM" id="Phobius"/>
    </source>
</evidence>
<evidence type="ECO:0000313" key="9">
    <source>
        <dbReference type="EMBL" id="CEO33696.1"/>
    </source>
</evidence>
<feature type="transmembrane region" description="Helical" evidence="7">
    <location>
        <begin position="227"/>
        <end position="244"/>
    </location>
</feature>
<dbReference type="InterPro" id="IPR050171">
    <property type="entry name" value="MFS_Transporters"/>
</dbReference>
<evidence type="ECO:0000256" key="5">
    <source>
        <dbReference type="ARBA" id="ARBA00022989"/>
    </source>
</evidence>
<dbReference type="GO" id="GO:0022857">
    <property type="term" value="F:transmembrane transporter activity"/>
    <property type="evidence" value="ECO:0007669"/>
    <property type="project" value="InterPro"/>
</dbReference>
<evidence type="ECO:0000256" key="6">
    <source>
        <dbReference type="ARBA" id="ARBA00023136"/>
    </source>
</evidence>
<feature type="transmembrane region" description="Helical" evidence="7">
    <location>
        <begin position="143"/>
        <end position="163"/>
    </location>
</feature>
<comment type="caution">
    <text evidence="9">The sequence shown here is derived from an EMBL/GenBank/DDBJ whole genome shotgun (WGS) entry which is preliminary data.</text>
</comment>
<keyword evidence="3" id="KW-1003">Cell membrane</keyword>
<dbReference type="RefSeq" id="WP_261292095.1">
    <property type="nucleotide sequence ID" value="NZ_CDNY01000003.1"/>
</dbReference>
<feature type="transmembrane region" description="Helical" evidence="7">
    <location>
        <begin position="290"/>
        <end position="309"/>
    </location>
</feature>
<feature type="transmembrane region" description="Helical" evidence="7">
    <location>
        <begin position="169"/>
        <end position="189"/>
    </location>
</feature>
<reference evidence="10" key="1">
    <citation type="submission" date="2015-01" db="EMBL/GenBank/DDBJ databases">
        <authorList>
            <person name="Aslett A.Martin."/>
            <person name="De Silva Nishadi"/>
        </authorList>
    </citation>
    <scope>NUCLEOTIDE SEQUENCE [LARGE SCALE GENOMIC DNA]</scope>
    <source>
        <strain evidence="10">UMC4404</strain>
    </source>
</reference>
<keyword evidence="4 7" id="KW-0812">Transmembrane</keyword>
<dbReference type="EMBL" id="CDNY01000003">
    <property type="protein sequence ID" value="CEO33696.1"/>
    <property type="molecule type" value="Genomic_DNA"/>
</dbReference>
<sequence>MNFKEIFETYKGLEKEIYILFIGRIVNSLGAFVHPLMALILTQKIGMSVAEAGMFVTMLSVFQAPCMILGGKLADSIGRRKVIIIFQLMGAITLISCGFMKPSVSMAKLMILSSCFYSISSPAFEALNADITNVDNRKASYSLLYMGTNIGFCIGPIIGGLLYENYLPVIFIGDGITTLLALILIIIFVKEGIKNSSNDESTKGYKNDLESSVDGSVFKVLLKRPELLFFAMGILMYYFAYSQWGFALPIQLENVFLEDGAKFYGILGGLNGIIVIILTPVLTSITKEINILKVVSIGGVFYSIAFAMFGFANSYIIFIIGIIIMTIGEILITINQGTFIANNTPSSHRGRISSMLPLISGFGFAVGPMIMGDIIEKYNSLTGWIIISIISAIGVSIMIFLEKFTKIKN</sequence>
<feature type="transmembrane region" description="Helical" evidence="7">
    <location>
        <begin position="315"/>
        <end position="334"/>
    </location>
</feature>
<keyword evidence="2" id="KW-0813">Transport</keyword>
<comment type="subcellular location">
    <subcellularLocation>
        <location evidence="1">Cell membrane</location>
        <topology evidence="1">Multi-pass membrane protein</topology>
    </subcellularLocation>
</comment>
<evidence type="ECO:0000256" key="4">
    <source>
        <dbReference type="ARBA" id="ARBA00022692"/>
    </source>
</evidence>
<evidence type="ECO:0000256" key="3">
    <source>
        <dbReference type="ARBA" id="ARBA00022475"/>
    </source>
</evidence>
<keyword evidence="5 7" id="KW-1133">Transmembrane helix</keyword>